<feature type="domain" description="ABC transmembrane type-1" evidence="10">
    <location>
        <begin position="374"/>
        <end position="581"/>
    </location>
</feature>
<evidence type="ECO:0000259" key="10">
    <source>
        <dbReference type="PROSITE" id="PS50928"/>
    </source>
</evidence>
<comment type="subcellular location">
    <subcellularLocation>
        <location evidence="9">Cell inner membrane</location>
        <topology evidence="9">Multi-pass membrane protein</topology>
    </subcellularLocation>
    <subcellularLocation>
        <location evidence="1">Cell membrane</location>
        <topology evidence="1">Multi-pass membrane protein</topology>
    </subcellularLocation>
</comment>
<dbReference type="SUPFAM" id="SSF161098">
    <property type="entry name" value="MetI-like"/>
    <property type="match status" value="1"/>
</dbReference>
<dbReference type="Gene3D" id="1.10.3720.10">
    <property type="entry name" value="MetI-like"/>
    <property type="match status" value="1"/>
</dbReference>
<evidence type="ECO:0000256" key="9">
    <source>
        <dbReference type="RuleBase" id="RU363043"/>
    </source>
</evidence>
<gene>
    <name evidence="11" type="primary">pstA</name>
    <name evidence="11" type="ORF">GO499_10905</name>
</gene>
<feature type="transmembrane region" description="Helical" evidence="9">
    <location>
        <begin position="419"/>
        <end position="441"/>
    </location>
</feature>
<comment type="similarity">
    <text evidence="2 9">Belongs to the binding-protein-dependent transport system permease family. CysTW subfamily.</text>
</comment>
<reference evidence="11 12" key="1">
    <citation type="submission" date="2019-12" db="EMBL/GenBank/DDBJ databases">
        <title>Complete genome sequence of Algicella marina strain 9Alg 56(T) isolated from the red alga Tichocarpus crinitus.</title>
        <authorList>
            <person name="Kim S.-G."/>
            <person name="Nedashkovskaya O.I."/>
        </authorList>
    </citation>
    <scope>NUCLEOTIDE SEQUENCE [LARGE SCALE GENOMIC DNA]</scope>
    <source>
        <strain evidence="11 12">9Alg 56</strain>
    </source>
</reference>
<evidence type="ECO:0000256" key="5">
    <source>
        <dbReference type="ARBA" id="ARBA00022475"/>
    </source>
</evidence>
<accession>A0A6P1T6Q8</accession>
<evidence type="ECO:0000256" key="7">
    <source>
        <dbReference type="ARBA" id="ARBA00022989"/>
    </source>
</evidence>
<feature type="transmembrane region" description="Helical" evidence="9">
    <location>
        <begin position="370"/>
        <end position="399"/>
    </location>
</feature>
<keyword evidence="7 9" id="KW-1133">Transmembrane helix</keyword>
<evidence type="ECO:0000256" key="4">
    <source>
        <dbReference type="ARBA" id="ARBA00022448"/>
    </source>
</evidence>
<dbReference type="Pfam" id="PF00528">
    <property type="entry name" value="BPD_transp_1"/>
    <property type="match status" value="1"/>
</dbReference>
<dbReference type="GO" id="GO:0005315">
    <property type="term" value="F:phosphate transmembrane transporter activity"/>
    <property type="evidence" value="ECO:0007669"/>
    <property type="project" value="InterPro"/>
</dbReference>
<evidence type="ECO:0000313" key="11">
    <source>
        <dbReference type="EMBL" id="QHQ37383.1"/>
    </source>
</evidence>
<keyword evidence="8 9" id="KW-0472">Membrane</keyword>
<evidence type="ECO:0000256" key="8">
    <source>
        <dbReference type="ARBA" id="ARBA00023136"/>
    </source>
</evidence>
<feature type="transmembrane region" description="Helical" evidence="9">
    <location>
        <begin position="27"/>
        <end position="50"/>
    </location>
</feature>
<keyword evidence="6 9" id="KW-0812">Transmembrane</keyword>
<comment type="caution">
    <text evidence="9">Lacks conserved residue(s) required for the propagation of feature annotation.</text>
</comment>
<dbReference type="NCBIfam" id="TIGR00974">
    <property type="entry name" value="3a0107s02c"/>
    <property type="match status" value="1"/>
</dbReference>
<dbReference type="PANTHER" id="PTHR43470:SF5">
    <property type="entry name" value="PHOSPHATE TRANSPORT SYSTEM PERMEASE PROTEIN PSTA"/>
    <property type="match status" value="1"/>
</dbReference>
<evidence type="ECO:0000256" key="6">
    <source>
        <dbReference type="ARBA" id="ARBA00022692"/>
    </source>
</evidence>
<keyword evidence="4" id="KW-0813">Transport</keyword>
<evidence type="ECO:0000256" key="3">
    <source>
        <dbReference type="ARBA" id="ARBA00016864"/>
    </source>
</evidence>
<dbReference type="PROSITE" id="PS50928">
    <property type="entry name" value="ABC_TM1"/>
    <property type="match status" value="1"/>
</dbReference>
<dbReference type="GO" id="GO:0035435">
    <property type="term" value="P:phosphate ion transmembrane transport"/>
    <property type="evidence" value="ECO:0007669"/>
    <property type="project" value="InterPro"/>
</dbReference>
<dbReference type="Proteomes" id="UP000464495">
    <property type="component" value="Chromosome"/>
</dbReference>
<dbReference type="InterPro" id="IPR000515">
    <property type="entry name" value="MetI-like"/>
</dbReference>
<dbReference type="Pfam" id="PF11812">
    <property type="entry name" value="DUF3333"/>
    <property type="match status" value="1"/>
</dbReference>
<evidence type="ECO:0000256" key="2">
    <source>
        <dbReference type="ARBA" id="ARBA00007069"/>
    </source>
</evidence>
<dbReference type="PANTHER" id="PTHR43470">
    <property type="entry name" value="PHOSPHATE TRANSPORT SYSTEM PERMEASE PROTEIN PSTA-RELATED"/>
    <property type="match status" value="1"/>
</dbReference>
<protein>
    <recommendedName>
        <fullName evidence="3 9">Phosphate transport system permease protein PstA</fullName>
    </recommendedName>
</protein>
<feature type="transmembrane region" description="Helical" evidence="9">
    <location>
        <begin position="447"/>
        <end position="467"/>
    </location>
</feature>
<dbReference type="GO" id="GO:0005886">
    <property type="term" value="C:plasma membrane"/>
    <property type="evidence" value="ECO:0007669"/>
    <property type="project" value="UniProtKB-SubCell"/>
</dbReference>
<feature type="transmembrane region" description="Helical" evidence="9">
    <location>
        <begin position="564"/>
        <end position="584"/>
    </location>
</feature>
<dbReference type="InterPro" id="IPR024573">
    <property type="entry name" value="DUF3333"/>
</dbReference>
<keyword evidence="5 9" id="KW-1003">Cell membrane</keyword>
<dbReference type="InterPro" id="IPR005672">
    <property type="entry name" value="Phosphate_PstA"/>
</dbReference>
<name>A0A6P1T6Q8_9RHOB</name>
<evidence type="ECO:0000313" key="12">
    <source>
        <dbReference type="Proteomes" id="UP000464495"/>
    </source>
</evidence>
<dbReference type="InterPro" id="IPR035906">
    <property type="entry name" value="MetI-like_sf"/>
</dbReference>
<organism evidence="11 12">
    <name type="scientific">Algicella marina</name>
    <dbReference type="NCBI Taxonomy" id="2683284"/>
    <lineage>
        <taxon>Bacteria</taxon>
        <taxon>Pseudomonadati</taxon>
        <taxon>Pseudomonadota</taxon>
        <taxon>Alphaproteobacteria</taxon>
        <taxon>Rhodobacterales</taxon>
        <taxon>Paracoccaceae</taxon>
        <taxon>Algicella</taxon>
    </lineage>
</organism>
<dbReference type="EMBL" id="CP046620">
    <property type="protein sequence ID" value="QHQ37383.1"/>
    <property type="molecule type" value="Genomic_DNA"/>
</dbReference>
<proteinExistence type="inferred from homology"/>
<sequence length="592" mass="63738">MADLSAHHGSKASADRLKKRKAAQWRLQAYGIAAIFLAGLALATLLSTVLKQASGALSESYVSLEVPLPPEEVDPEGTGDPTEIGRADFGGLVKDALKERFPSATSRSDRRELYDIVSSGATFELRDRVMSDPSLIGGTEPFTLLASDVTDLYMKGDFGRLQSQPHAGTLGIIRTEEEDTVMVSSSANDFAQALGTVKGELLEQAAFQRRQAGLQERGVEAFESRAASATDADQKAQLEAEAVSRATERDRLLAIAEDLERRASEAGGTEALADSAPSILLKVGTGWIKLTELNTQGGIGNIVVPIGDTEEFAPDDWGYYIHELPENARKVSDKQVVWIETLRNAGELETVFNTRFFTSGDSREPELAGIWGAAVGTFWTMLVTFALAFPIGVLAAIYLEEFAPKNKLTDFIEVNINNLAAVPSIVFGLLGLAVFLNFFGVPRSSPLAGGIVLALMTLPTIIIASRASIRAVPPSIRDAALGLGASRLQTSFHHVFPLAMPGILTGTIIGMAQALGETAPLIMIGMVAFIVDIPTGITDSATVLPVQVFRWSDFPERAFEARTGAAICVLLLFLVVMNALAVFLRKRFERRW</sequence>
<dbReference type="CDD" id="cd06261">
    <property type="entry name" value="TM_PBP2"/>
    <property type="match status" value="1"/>
</dbReference>
<evidence type="ECO:0000256" key="1">
    <source>
        <dbReference type="ARBA" id="ARBA00004651"/>
    </source>
</evidence>
<dbReference type="KEGG" id="amaq:GO499_10905"/>
<keyword evidence="12" id="KW-1185">Reference proteome</keyword>
<dbReference type="AlphaFoldDB" id="A0A6P1T6Q8"/>